<dbReference type="Gene3D" id="1.20.1640.10">
    <property type="entry name" value="Multidrug efflux transporter AcrB transmembrane domain"/>
    <property type="match status" value="1"/>
</dbReference>
<dbReference type="HOGENOM" id="CLU_007894_5_0_2"/>
<keyword evidence="2 9" id="KW-0813">Transport</keyword>
<dbReference type="Pfam" id="PF02355">
    <property type="entry name" value="SecD_SecF_C"/>
    <property type="match status" value="1"/>
</dbReference>
<dbReference type="InterPro" id="IPR024912">
    <property type="entry name" value="SecD_arc"/>
</dbReference>
<comment type="function">
    <text evidence="9">Involved in protein export.</text>
</comment>
<keyword evidence="7 9" id="KW-0811">Translocation</keyword>
<dbReference type="GO" id="GO:0006605">
    <property type="term" value="P:protein targeting"/>
    <property type="evidence" value="ECO:0007669"/>
    <property type="project" value="UniProtKB-UniRule"/>
</dbReference>
<evidence type="ECO:0000313" key="11">
    <source>
        <dbReference type="EMBL" id="CCQ36052.1"/>
    </source>
</evidence>
<evidence type="ECO:0000256" key="4">
    <source>
        <dbReference type="ARBA" id="ARBA00022692"/>
    </source>
</evidence>
<dbReference type="PANTHER" id="PTHR30081:SF1">
    <property type="entry name" value="PROTEIN TRANSLOCASE SUBUNIT SECD"/>
    <property type="match status" value="1"/>
</dbReference>
<accession>M1XPQ2</accession>
<dbReference type="GO" id="GO:0065002">
    <property type="term" value="P:intracellular protein transmembrane transport"/>
    <property type="evidence" value="ECO:0007669"/>
    <property type="project" value="UniProtKB-UniRule"/>
</dbReference>
<keyword evidence="3 9" id="KW-1003">Cell membrane</keyword>
<feature type="domain" description="Protein export membrane protein SecD/SecF C-terminal" evidence="10">
    <location>
        <begin position="366"/>
        <end position="513"/>
    </location>
</feature>
<keyword evidence="8 9" id="KW-0472">Membrane</keyword>
<evidence type="ECO:0000256" key="1">
    <source>
        <dbReference type="ARBA" id="ARBA00004651"/>
    </source>
</evidence>
<comment type="similarity">
    <text evidence="9">Belongs to the SecD/SecF family. SecD subfamily.</text>
</comment>
<dbReference type="InterPro" id="IPR048634">
    <property type="entry name" value="SecD_SecF_C"/>
</dbReference>
<dbReference type="RefSeq" id="WP_015408876.1">
    <property type="nucleotide sequence ID" value="NC_020388.1"/>
</dbReference>
<evidence type="ECO:0000256" key="3">
    <source>
        <dbReference type="ARBA" id="ARBA00022475"/>
    </source>
</evidence>
<evidence type="ECO:0000313" key="12">
    <source>
        <dbReference type="Proteomes" id="UP000011867"/>
    </source>
</evidence>
<keyword evidence="6 9" id="KW-1133">Transmembrane helix</keyword>
<dbReference type="HAMAP" id="MF_01463_A">
    <property type="entry name" value="SecD_A"/>
    <property type="match status" value="1"/>
</dbReference>
<evidence type="ECO:0000256" key="6">
    <source>
        <dbReference type="ARBA" id="ARBA00022989"/>
    </source>
</evidence>
<keyword evidence="4 9" id="KW-0812">Transmembrane</keyword>
<evidence type="ECO:0000256" key="5">
    <source>
        <dbReference type="ARBA" id="ARBA00022927"/>
    </source>
</evidence>
<evidence type="ECO:0000256" key="8">
    <source>
        <dbReference type="ARBA" id="ARBA00023136"/>
    </source>
</evidence>
<organism evidence="11 12">
    <name type="scientific">Natronomonas moolapensis (strain DSM 18674 / CECT 7526 / JCM 14361 / 8.8.11)</name>
    <dbReference type="NCBI Taxonomy" id="268739"/>
    <lineage>
        <taxon>Archaea</taxon>
        <taxon>Methanobacteriati</taxon>
        <taxon>Methanobacteriota</taxon>
        <taxon>Stenosarchaea group</taxon>
        <taxon>Halobacteria</taxon>
        <taxon>Halobacteriales</taxon>
        <taxon>Natronomonadaceae</taxon>
        <taxon>Natronomonas</taxon>
    </lineage>
</organism>
<dbReference type="GO" id="GO:0005886">
    <property type="term" value="C:plasma membrane"/>
    <property type="evidence" value="ECO:0007669"/>
    <property type="project" value="UniProtKB-SubCell"/>
</dbReference>
<feature type="transmembrane region" description="Helical" evidence="9">
    <location>
        <begin position="375"/>
        <end position="393"/>
    </location>
</feature>
<name>M1XPQ2_NATM8</name>
<dbReference type="SUPFAM" id="SSF82866">
    <property type="entry name" value="Multidrug efflux transporter AcrB transmembrane domain"/>
    <property type="match status" value="1"/>
</dbReference>
<protein>
    <recommendedName>
        <fullName evidence="9">Protein-export membrane protein SecD</fullName>
    </recommendedName>
</protein>
<dbReference type="KEGG" id="nmo:Nmlp_1864"/>
<feature type="transmembrane region" description="Helical" evidence="9">
    <location>
        <begin position="497"/>
        <end position="515"/>
    </location>
</feature>
<comment type="subcellular location">
    <subcellularLocation>
        <location evidence="1 9">Cell membrane</location>
        <topology evidence="1 9">Multi-pass membrane protein</topology>
    </subcellularLocation>
</comment>
<evidence type="ECO:0000256" key="2">
    <source>
        <dbReference type="ARBA" id="ARBA00022448"/>
    </source>
</evidence>
<keyword evidence="12" id="KW-1185">Reference proteome</keyword>
<dbReference type="Gene3D" id="3.30.1360.200">
    <property type="match status" value="1"/>
</dbReference>
<comment type="subunit">
    <text evidence="9">Part of the protein translocation apparatus. Forms a complex with SecF.</text>
</comment>
<dbReference type="PANTHER" id="PTHR30081">
    <property type="entry name" value="PROTEIN-EXPORT MEMBRANE PROTEIN SEC"/>
    <property type="match status" value="1"/>
</dbReference>
<evidence type="ECO:0000256" key="9">
    <source>
        <dbReference type="HAMAP-Rule" id="MF_01463"/>
    </source>
</evidence>
<dbReference type="NCBIfam" id="NF006215">
    <property type="entry name" value="PRK08343.1-1"/>
    <property type="match status" value="1"/>
</dbReference>
<reference evidence="11 12" key="1">
    <citation type="journal article" date="2013" name="Genome Announc.">
        <title>Genome of the haloarchaeon Natronomonas moolapensis, a neutrophilic member of a previously haloalkaliphilic genus.</title>
        <authorList>
            <person name="Dyall-Smith M.L."/>
            <person name="Pfeiffer F."/>
            <person name="Oberwinkler T."/>
            <person name="Klee K."/>
            <person name="Rampp M."/>
            <person name="Palm P."/>
            <person name="Gross K."/>
            <person name="Schuster S.C."/>
            <person name="Oesterhelt D."/>
        </authorList>
    </citation>
    <scope>NUCLEOTIDE SEQUENCE [LARGE SCALE GENOMIC DNA]</scope>
    <source>
        <strain evidence="12">DSM 18674 / JCM 14361 / 8.8.11</strain>
    </source>
</reference>
<feature type="transmembrane region" description="Helical" evidence="9">
    <location>
        <begin position="430"/>
        <end position="450"/>
    </location>
</feature>
<proteinExistence type="inferred from homology"/>
<keyword evidence="5 9" id="KW-0653">Protein transport</keyword>
<feature type="transmembrane region" description="Helical" evidence="9">
    <location>
        <begin position="471"/>
        <end position="491"/>
    </location>
</feature>
<dbReference type="Proteomes" id="UP000011867">
    <property type="component" value="Chromosome"/>
</dbReference>
<dbReference type="eggNOG" id="arCOG03055">
    <property type="taxonomic scope" value="Archaea"/>
</dbReference>
<comment type="caution">
    <text evidence="9">Lacks conserved residue(s) required for the propagation of feature annotation.</text>
</comment>
<dbReference type="InterPro" id="IPR022813">
    <property type="entry name" value="SecD/SecF_arch_bac"/>
</dbReference>
<sequence length="532" mass="56541">MKLHIKKHWRIWLLVGFLLVSTVAVFAPLGGSGGILGPSEDADQASGSQYTNLQFGLELSGGTQVRAPFVGMTVSGLEIDPSDRRAIESTLQDELELSASDVRADAETGTVEVFDDDVVGNTTRAEFADALSAAGYPTEAGDVRMGVTSDTRDNAEDVLNERLTERGLGGGTATQVSAPGQQFMVVEVPGANRTEVIDLIGDRGQVEIWAMYPDENGTYETEALLDQGDLAEVGGAQQQQGETFVPIRLSEGAGARFGDAMRANGFDQQGGTRCRYDLNASLEANTEDDPGRCLLTTLDGEVVFAAGIAPSLSSSFESGAFDEDPSYRTTTTSFEEARELEINMRAGALRTNLDIDNRGTTFFLLPSLAERFKPLSLVTGGAAVLAVSLMVFFRYRRKEIAAPMLLAAGAEVYLLLGFAAAVSLPLDLSHIAGFIAVIGTGVDDLVIIADEIMQQGDVSTSRVFESRFRKAFWVIGAAAATTVVAMSPLAVLSLGDLQGFAIVTIVGVLIGVLITRPAYGDILRILVLGEDD</sequence>
<evidence type="ECO:0000256" key="7">
    <source>
        <dbReference type="ARBA" id="ARBA00023010"/>
    </source>
</evidence>
<dbReference type="Gene3D" id="3.30.70.3400">
    <property type="match status" value="1"/>
</dbReference>
<dbReference type="GeneID" id="14650949"/>
<dbReference type="OrthoDB" id="146638at2157"/>
<dbReference type="AlphaFoldDB" id="M1XPQ2"/>
<gene>
    <name evidence="9 11" type="primary">secD</name>
    <name evidence="11" type="ordered locus">Nmlp_1864</name>
</gene>
<dbReference type="STRING" id="268739.Nmlp_1864"/>
<evidence type="ECO:0000259" key="10">
    <source>
        <dbReference type="Pfam" id="PF02355"/>
    </source>
</evidence>
<feature type="transmembrane region" description="Helical" evidence="9">
    <location>
        <begin position="405"/>
        <end position="424"/>
    </location>
</feature>
<dbReference type="EMBL" id="HF582854">
    <property type="protein sequence ID" value="CCQ36052.1"/>
    <property type="molecule type" value="Genomic_DNA"/>
</dbReference>